<dbReference type="AlphaFoldDB" id="A0ABD3QDT5"/>
<name>A0ABD3QDT5_9STRA</name>
<reference evidence="2 3" key="1">
    <citation type="submission" date="2024-10" db="EMBL/GenBank/DDBJ databases">
        <title>Updated reference genomes for cyclostephanoid diatoms.</title>
        <authorList>
            <person name="Roberts W.R."/>
            <person name="Alverson A.J."/>
        </authorList>
    </citation>
    <scope>NUCLEOTIDE SEQUENCE [LARGE SCALE GENOMIC DNA]</scope>
    <source>
        <strain evidence="2 3">AJA010-31</strain>
    </source>
</reference>
<evidence type="ECO:0000256" key="1">
    <source>
        <dbReference type="SAM" id="SignalP"/>
    </source>
</evidence>
<dbReference type="Pfam" id="PF00227">
    <property type="entry name" value="Proteasome"/>
    <property type="match status" value="1"/>
</dbReference>
<evidence type="ECO:0000313" key="3">
    <source>
        <dbReference type="Proteomes" id="UP001530400"/>
    </source>
</evidence>
<dbReference type="CDD" id="cd01901">
    <property type="entry name" value="Ntn_hydrolase"/>
    <property type="match status" value="1"/>
</dbReference>
<dbReference type="Gene3D" id="3.60.20.10">
    <property type="entry name" value="Glutamine Phosphoribosylpyrophosphate, subunit 1, domain 1"/>
    <property type="match status" value="1"/>
</dbReference>
<proteinExistence type="predicted"/>
<comment type="caution">
    <text evidence="2">The sequence shown here is derived from an EMBL/GenBank/DDBJ whole genome shotgun (WGS) entry which is preliminary data.</text>
</comment>
<protein>
    <submittedName>
        <fullName evidence="2">Uncharacterized protein</fullName>
    </submittedName>
</protein>
<dbReference type="InterPro" id="IPR029055">
    <property type="entry name" value="Ntn_hydrolases_N"/>
</dbReference>
<dbReference type="InterPro" id="IPR001353">
    <property type="entry name" value="Proteasome_sua/b"/>
</dbReference>
<sequence length="380" mass="41101">MSATNNRCTRPLLLLLLTVSRYNLSASSSINNKAPFSPVKELAPSLAASVAGGTVIAVRSRAPHRHRPDEEICKSISGTAECQEDDQYCIVILFRSPDVSQKIANEAADGGAHNLTVASVYGSMHCSSTNIESDELNEHADLSPLYDGPLSHPHLQSNNNARILHAPTGLLLATTGFKPDTSHLLQIAAARVLSRKSIYDFNSKSVDPHKLVREDLSSMLIDASSSDGGRPMGVQCLVVGQSCIKRDALELYTVDPSGGWRSHVGDAVIGRGAERVSNSLRQHKKCATGTLSDGEERRGWKLALDRAMFAAVNVFDVDEETVAVNDEKSSSYGAVVVFGSQRSSQMISRCAVVRSGLVVDSYKRCVDKVLRDEKKVVNIR</sequence>
<organism evidence="2 3">
    <name type="scientific">Cyclotella atomus</name>
    <dbReference type="NCBI Taxonomy" id="382360"/>
    <lineage>
        <taxon>Eukaryota</taxon>
        <taxon>Sar</taxon>
        <taxon>Stramenopiles</taxon>
        <taxon>Ochrophyta</taxon>
        <taxon>Bacillariophyta</taxon>
        <taxon>Coscinodiscophyceae</taxon>
        <taxon>Thalassiosirophycidae</taxon>
        <taxon>Stephanodiscales</taxon>
        <taxon>Stephanodiscaceae</taxon>
        <taxon>Cyclotella</taxon>
    </lineage>
</organism>
<dbReference type="SUPFAM" id="SSF56235">
    <property type="entry name" value="N-terminal nucleophile aminohydrolases (Ntn hydrolases)"/>
    <property type="match status" value="1"/>
</dbReference>
<accession>A0ABD3QDT5</accession>
<evidence type="ECO:0000313" key="2">
    <source>
        <dbReference type="EMBL" id="KAL3798229.1"/>
    </source>
</evidence>
<dbReference type="EMBL" id="JALLPJ020000227">
    <property type="protein sequence ID" value="KAL3798229.1"/>
    <property type="molecule type" value="Genomic_DNA"/>
</dbReference>
<keyword evidence="3" id="KW-1185">Reference proteome</keyword>
<feature type="chain" id="PRO_5044783081" evidence="1">
    <location>
        <begin position="28"/>
        <end position="380"/>
    </location>
</feature>
<keyword evidence="1" id="KW-0732">Signal</keyword>
<dbReference type="Proteomes" id="UP001530400">
    <property type="component" value="Unassembled WGS sequence"/>
</dbReference>
<feature type="signal peptide" evidence="1">
    <location>
        <begin position="1"/>
        <end position="27"/>
    </location>
</feature>
<gene>
    <name evidence="2" type="ORF">ACHAWO_003434</name>
</gene>